<keyword evidence="3" id="KW-0378">Hydrolase</keyword>
<dbReference type="InterPro" id="IPR000064">
    <property type="entry name" value="NLP_P60_dom"/>
</dbReference>
<sequence>MAWAQSKVGLPYVWGGTGPDGYDCSGLTAGAWRAAGVSINRTSRDQYKQVLKIGYDQLRPGDLVFWGERANDPSSIYHVAMWVGNGQIVEASKPGVPLRVTSMRWSKTMPFAGRP</sequence>
<evidence type="ECO:0000256" key="4">
    <source>
        <dbReference type="ARBA" id="ARBA00022807"/>
    </source>
</evidence>
<proteinExistence type="inferred from homology"/>
<dbReference type="EMBL" id="CP101989">
    <property type="protein sequence ID" value="UUI65747.1"/>
    <property type="molecule type" value="Genomic_DNA"/>
</dbReference>
<evidence type="ECO:0000256" key="1">
    <source>
        <dbReference type="ARBA" id="ARBA00007074"/>
    </source>
</evidence>
<comment type="similarity">
    <text evidence="1">Belongs to the peptidase C40 family.</text>
</comment>
<evidence type="ECO:0000256" key="2">
    <source>
        <dbReference type="ARBA" id="ARBA00022670"/>
    </source>
</evidence>
<dbReference type="PROSITE" id="PS51935">
    <property type="entry name" value="NLPC_P60"/>
    <property type="match status" value="1"/>
</dbReference>
<dbReference type="InterPro" id="IPR051794">
    <property type="entry name" value="PG_Endopeptidase_C40"/>
</dbReference>
<evidence type="ECO:0000313" key="7">
    <source>
        <dbReference type="Proteomes" id="UP001317322"/>
    </source>
</evidence>
<dbReference type="Pfam" id="PF00877">
    <property type="entry name" value="NLPC_P60"/>
    <property type="match status" value="1"/>
</dbReference>
<organism evidence="6 7">
    <name type="scientific">Cellulomonas wangsupingiae</name>
    <dbReference type="NCBI Taxonomy" id="2968085"/>
    <lineage>
        <taxon>Bacteria</taxon>
        <taxon>Bacillati</taxon>
        <taxon>Actinomycetota</taxon>
        <taxon>Actinomycetes</taxon>
        <taxon>Micrococcales</taxon>
        <taxon>Cellulomonadaceae</taxon>
        <taxon>Cellulomonas</taxon>
    </lineage>
</organism>
<dbReference type="PANTHER" id="PTHR47359">
    <property type="entry name" value="PEPTIDOGLYCAN DL-ENDOPEPTIDASE CWLO"/>
    <property type="match status" value="1"/>
</dbReference>
<dbReference type="SUPFAM" id="SSF54001">
    <property type="entry name" value="Cysteine proteinases"/>
    <property type="match status" value="1"/>
</dbReference>
<dbReference type="Gene3D" id="3.90.1720.10">
    <property type="entry name" value="endopeptidase domain like (from Nostoc punctiforme)"/>
    <property type="match status" value="1"/>
</dbReference>
<keyword evidence="4" id="KW-0788">Thiol protease</keyword>
<protein>
    <submittedName>
        <fullName evidence="6">C40 family peptidase</fullName>
    </submittedName>
</protein>
<evidence type="ECO:0000256" key="3">
    <source>
        <dbReference type="ARBA" id="ARBA00022801"/>
    </source>
</evidence>
<accession>A0ABY5K5M2</accession>
<evidence type="ECO:0000313" key="6">
    <source>
        <dbReference type="EMBL" id="UUI65747.1"/>
    </source>
</evidence>
<keyword evidence="2" id="KW-0645">Protease</keyword>
<feature type="domain" description="NlpC/P60" evidence="5">
    <location>
        <begin position="1"/>
        <end position="115"/>
    </location>
</feature>
<reference evidence="6 7" key="1">
    <citation type="submission" date="2022-07" db="EMBL/GenBank/DDBJ databases">
        <title>Novel species in genus cellulomonas.</title>
        <authorList>
            <person name="Ye L."/>
        </authorList>
    </citation>
    <scope>NUCLEOTIDE SEQUENCE [LARGE SCALE GENOMIC DNA]</scope>
    <source>
        <strain evidence="7">zg-Y908</strain>
    </source>
</reference>
<evidence type="ECO:0000259" key="5">
    <source>
        <dbReference type="PROSITE" id="PS51935"/>
    </source>
</evidence>
<keyword evidence="7" id="KW-1185">Reference proteome</keyword>
<dbReference type="Proteomes" id="UP001317322">
    <property type="component" value="Chromosome"/>
</dbReference>
<dbReference type="PANTHER" id="PTHR47359:SF3">
    <property type="entry name" value="NLP_P60 DOMAIN-CONTAINING PROTEIN-RELATED"/>
    <property type="match status" value="1"/>
</dbReference>
<dbReference type="RefSeq" id="WP_256791462.1">
    <property type="nucleotide sequence ID" value="NZ_CP101989.1"/>
</dbReference>
<dbReference type="InterPro" id="IPR038765">
    <property type="entry name" value="Papain-like_cys_pep_sf"/>
</dbReference>
<name>A0ABY5K5M2_9CELL</name>
<gene>
    <name evidence="6" type="ORF">NP075_03155</name>
</gene>